<evidence type="ECO:0008006" key="3">
    <source>
        <dbReference type="Google" id="ProtNLM"/>
    </source>
</evidence>
<proteinExistence type="predicted"/>
<evidence type="ECO:0000313" key="1">
    <source>
        <dbReference type="EMBL" id="PQL91744.1"/>
    </source>
</evidence>
<reference evidence="1 2" key="1">
    <citation type="submission" date="2018-02" db="EMBL/GenBank/DDBJ databases">
        <title>Genome sequences of Apibacter spp., gut symbionts of Asian honey bees.</title>
        <authorList>
            <person name="Kwong W.K."/>
            <person name="Steele M.I."/>
            <person name="Moran N.A."/>
        </authorList>
    </citation>
    <scope>NUCLEOTIDE SEQUENCE [LARGE SCALE GENOMIC DNA]</scope>
    <source>
        <strain evidence="2">wkB301</strain>
    </source>
</reference>
<keyword evidence="2" id="KW-1185">Reference proteome</keyword>
<protein>
    <recommendedName>
        <fullName evidence="3">Lipoprotein</fullName>
    </recommendedName>
</protein>
<dbReference type="PROSITE" id="PS51257">
    <property type="entry name" value="PROKAR_LIPOPROTEIN"/>
    <property type="match status" value="1"/>
</dbReference>
<comment type="caution">
    <text evidence="1">The sequence shown here is derived from an EMBL/GenBank/DDBJ whole genome shotgun (WGS) entry which is preliminary data.</text>
</comment>
<sequence>MKLLIMILLKKINNYCICLLFLIGCSSNDIHKTDKIIKTLQEKEYISKAINYNKRKRFFNDSLHKEFYQYRQKQIDSFLSKKRLKDFIIQDNFFFQHLFSEDDYSLHIYTPDSIYFFGFSSIKSSRSLKSENSNCLYFSFQKDSLIINRHTLYDFPKEKNSCLKENIFPSYTSFYRNGKLKLLMKKDSVIYQKKKNKIMIDLDTSIYTYDSGKICKEKNGVFHCNNGSIEKCDIDSLGYFFNCKIIKQGE</sequence>
<accession>A0A2S8AB09</accession>
<evidence type="ECO:0000313" key="2">
    <source>
        <dbReference type="Proteomes" id="UP000238042"/>
    </source>
</evidence>
<organism evidence="1 2">
    <name type="scientific">Apibacter adventoris</name>
    <dbReference type="NCBI Taxonomy" id="1679466"/>
    <lineage>
        <taxon>Bacteria</taxon>
        <taxon>Pseudomonadati</taxon>
        <taxon>Bacteroidota</taxon>
        <taxon>Flavobacteriia</taxon>
        <taxon>Flavobacteriales</taxon>
        <taxon>Weeksellaceae</taxon>
        <taxon>Apibacter</taxon>
    </lineage>
</organism>
<dbReference type="EMBL" id="PSZM01000040">
    <property type="protein sequence ID" value="PQL91744.1"/>
    <property type="molecule type" value="Genomic_DNA"/>
</dbReference>
<dbReference type="Proteomes" id="UP000238042">
    <property type="component" value="Unassembled WGS sequence"/>
</dbReference>
<dbReference type="AlphaFoldDB" id="A0A2S8AB09"/>
<gene>
    <name evidence="1" type="ORF">C4S77_08055</name>
</gene>
<name>A0A2S8AB09_9FLAO</name>